<dbReference type="Proteomes" id="UP000265520">
    <property type="component" value="Unassembled WGS sequence"/>
</dbReference>
<dbReference type="EMBL" id="LXQA010029056">
    <property type="protein sequence ID" value="MCH95133.1"/>
    <property type="molecule type" value="Genomic_DNA"/>
</dbReference>
<keyword evidence="1" id="KW-0677">Repeat</keyword>
<evidence type="ECO:0000256" key="4">
    <source>
        <dbReference type="ARBA" id="ARBA00022840"/>
    </source>
</evidence>
<dbReference type="Pfam" id="PF18052">
    <property type="entry name" value="Rx_N"/>
    <property type="match status" value="1"/>
</dbReference>
<dbReference type="InterPro" id="IPR041118">
    <property type="entry name" value="Rx_N"/>
</dbReference>
<dbReference type="AlphaFoldDB" id="A0A392N6C8"/>
<dbReference type="GO" id="GO:0006952">
    <property type="term" value="P:defense response"/>
    <property type="evidence" value="ECO:0007669"/>
    <property type="project" value="UniProtKB-KW"/>
</dbReference>
<evidence type="ECO:0000313" key="7">
    <source>
        <dbReference type="EMBL" id="MCH95133.1"/>
    </source>
</evidence>
<dbReference type="PANTHER" id="PTHR36766:SF40">
    <property type="entry name" value="DISEASE RESISTANCE PROTEIN RGA3"/>
    <property type="match status" value="1"/>
</dbReference>
<keyword evidence="8" id="KW-1185">Reference proteome</keyword>
<name>A0A392N6C8_9FABA</name>
<accession>A0A392N6C8</accession>
<dbReference type="InterPro" id="IPR027417">
    <property type="entry name" value="P-loop_NTPase"/>
</dbReference>
<dbReference type="Pfam" id="PF00931">
    <property type="entry name" value="NB-ARC"/>
    <property type="match status" value="1"/>
</dbReference>
<keyword evidence="4" id="KW-0067">ATP-binding</keyword>
<feature type="domain" description="Disease resistance N-terminal" evidence="6">
    <location>
        <begin position="10"/>
        <end position="92"/>
    </location>
</feature>
<comment type="caution">
    <text evidence="7">The sequence shown here is derived from an EMBL/GenBank/DDBJ whole genome shotgun (WGS) entry which is preliminary data.</text>
</comment>
<evidence type="ECO:0000256" key="3">
    <source>
        <dbReference type="ARBA" id="ARBA00022821"/>
    </source>
</evidence>
<dbReference type="InterPro" id="IPR002182">
    <property type="entry name" value="NB-ARC"/>
</dbReference>
<feature type="non-terminal residue" evidence="7">
    <location>
        <position position="344"/>
    </location>
</feature>
<dbReference type="PRINTS" id="PR00364">
    <property type="entry name" value="DISEASERSIST"/>
</dbReference>
<organism evidence="7 8">
    <name type="scientific">Trifolium medium</name>
    <dbReference type="NCBI Taxonomy" id="97028"/>
    <lineage>
        <taxon>Eukaryota</taxon>
        <taxon>Viridiplantae</taxon>
        <taxon>Streptophyta</taxon>
        <taxon>Embryophyta</taxon>
        <taxon>Tracheophyta</taxon>
        <taxon>Spermatophyta</taxon>
        <taxon>Magnoliopsida</taxon>
        <taxon>eudicotyledons</taxon>
        <taxon>Gunneridae</taxon>
        <taxon>Pentapetalae</taxon>
        <taxon>rosids</taxon>
        <taxon>fabids</taxon>
        <taxon>Fabales</taxon>
        <taxon>Fabaceae</taxon>
        <taxon>Papilionoideae</taxon>
        <taxon>50 kb inversion clade</taxon>
        <taxon>NPAAA clade</taxon>
        <taxon>Hologalegina</taxon>
        <taxon>IRL clade</taxon>
        <taxon>Trifolieae</taxon>
        <taxon>Trifolium</taxon>
    </lineage>
</organism>
<reference evidence="7 8" key="1">
    <citation type="journal article" date="2018" name="Front. Plant Sci.">
        <title>Red Clover (Trifolium pratense) and Zigzag Clover (T. medium) - A Picture of Genomic Similarities and Differences.</title>
        <authorList>
            <person name="Dluhosova J."/>
            <person name="Istvanek J."/>
            <person name="Nedelnik J."/>
            <person name="Repkova J."/>
        </authorList>
    </citation>
    <scope>NUCLEOTIDE SEQUENCE [LARGE SCALE GENOMIC DNA]</scope>
    <source>
        <strain evidence="8">cv. 10/8</strain>
        <tissue evidence="7">Leaf</tissue>
    </source>
</reference>
<dbReference type="Gene3D" id="1.20.5.4130">
    <property type="match status" value="1"/>
</dbReference>
<keyword evidence="2" id="KW-0547">Nucleotide-binding</keyword>
<dbReference type="GO" id="GO:0005524">
    <property type="term" value="F:ATP binding"/>
    <property type="evidence" value="ECO:0007669"/>
    <property type="project" value="UniProtKB-KW"/>
</dbReference>
<keyword evidence="3" id="KW-0611">Plant defense</keyword>
<evidence type="ECO:0000259" key="5">
    <source>
        <dbReference type="Pfam" id="PF00931"/>
    </source>
</evidence>
<dbReference type="GO" id="GO:0043531">
    <property type="term" value="F:ADP binding"/>
    <property type="evidence" value="ECO:0007669"/>
    <property type="project" value="InterPro"/>
</dbReference>
<evidence type="ECO:0000256" key="1">
    <source>
        <dbReference type="ARBA" id="ARBA00022737"/>
    </source>
</evidence>
<dbReference type="Gene3D" id="3.40.50.300">
    <property type="entry name" value="P-loop containing nucleotide triphosphate hydrolases"/>
    <property type="match status" value="1"/>
</dbReference>
<evidence type="ECO:0000259" key="6">
    <source>
        <dbReference type="Pfam" id="PF18052"/>
    </source>
</evidence>
<feature type="domain" description="NB-ARC" evidence="5">
    <location>
        <begin position="158"/>
        <end position="325"/>
    </location>
</feature>
<evidence type="ECO:0000313" key="8">
    <source>
        <dbReference type="Proteomes" id="UP000265520"/>
    </source>
</evidence>
<sequence>MAGVVGGAFLSSVILVIREKVNSKNFRNYFHKRLGRKLEITLNSINEVLDDAETKQYQNLDVKNWLDGLKHELAEVDQLLDVIAIDAQQKGKIERFISGYINRFESRIKVLLKRLNVLAEQKNRLGLQDTTRAAGNDGVVSSSFFYESVMYGRELENQEIIDCLLSDSGSDNQVPIISIVGPIGMGKTTLAQVVYNNHLVMEVFELKAWVHVSESFDLVSLTQSILRSIHSSAADSEDLEILQHQLQQRLTGKRYLLVLDDVWNKNGNMWEHLLLLFSRQSSGSRIIVTTRDKEVASIIGSTQLLDLKQLEKSDCWNLFVKHAFGGRDVFEYPCLESIGKKIVE</sequence>
<dbReference type="FunFam" id="3.40.50.300:FF:001091">
    <property type="entry name" value="Probable disease resistance protein At1g61300"/>
    <property type="match status" value="1"/>
</dbReference>
<proteinExistence type="predicted"/>
<evidence type="ECO:0000256" key="2">
    <source>
        <dbReference type="ARBA" id="ARBA00022741"/>
    </source>
</evidence>
<protein>
    <submittedName>
        <fullName evidence="7">CC-NBS-LRR resistance protein</fullName>
    </submittedName>
</protein>
<dbReference type="SUPFAM" id="SSF52540">
    <property type="entry name" value="P-loop containing nucleoside triphosphate hydrolases"/>
    <property type="match status" value="1"/>
</dbReference>
<dbReference type="PANTHER" id="PTHR36766">
    <property type="entry name" value="PLANT BROAD-SPECTRUM MILDEW RESISTANCE PROTEIN RPW8"/>
    <property type="match status" value="1"/>
</dbReference>